<dbReference type="GO" id="GO:0015031">
    <property type="term" value="P:protein transport"/>
    <property type="evidence" value="ECO:0007669"/>
    <property type="project" value="UniProtKB-KW"/>
</dbReference>
<gene>
    <name evidence="15" type="ORF">AXF42_Ash014072</name>
</gene>
<comment type="similarity">
    <text evidence="3">Belongs to the NDC1 family.</text>
</comment>
<evidence type="ECO:0000256" key="6">
    <source>
        <dbReference type="ARBA" id="ARBA00022816"/>
    </source>
</evidence>
<evidence type="ECO:0000256" key="12">
    <source>
        <dbReference type="ARBA" id="ARBA00023242"/>
    </source>
</evidence>
<evidence type="ECO:0000256" key="5">
    <source>
        <dbReference type="ARBA" id="ARBA00022692"/>
    </source>
</evidence>
<sequence length="549" mass="61006">MFTPQNPTFESSSQMSSSSSSPHELVKRRWLGFLIWQSIVSTAVYLLSSLLIPLLRRPLAIGLLSFLAFHLSLLLLSLSFFLLSSPCPDACLSAADLVAALLRVSLSSVTGDCCSDVRRTAWRAVAKGLFLIMCGFSSFLSATAVCGRAVSVGRLRLVGAGIGGAIFGLVYGVHYLYHKRWILRFPIIQRPVFYSFKMGLLSSLSQALQLSTLSFFSYLLLFLFLPHQLQFVGSVGSFILYQFKFYAGLSVISFCWELSHHLLQVVLTKRCVFAPFRGSAAAETNPSEWLLEVLEQSNRNSLLRYLACLDLCMVSESNVEPWRRAAFFEETGQTYRRVVAVCLRPLEHFTSKLIEGLEGLTVTKFDILSKQMSSPNVYNVDVKLHEAFGDIQLYAWCARSVAALTARSHSEDRYGVAQLTGCNVAVISTLLSALLAVEACMGKKTSSQPANLVGPASIRWATSNVAKHEGPVAIVSRKRGGILYSIAYAMADILRTSIYQIVSAFQAEMQEHAKRSTLEKNWIADGKPLYATRENIIQKLHQFLEYRAY</sequence>
<name>A0A2I0A9D6_9ASPA</name>
<evidence type="ECO:0008006" key="17">
    <source>
        <dbReference type="Google" id="ProtNLM"/>
    </source>
</evidence>
<dbReference type="GO" id="GO:0030674">
    <property type="term" value="F:protein-macromolecule adaptor activity"/>
    <property type="evidence" value="ECO:0007669"/>
    <property type="project" value="TreeGrafter"/>
</dbReference>
<evidence type="ECO:0000313" key="16">
    <source>
        <dbReference type="Proteomes" id="UP000236161"/>
    </source>
</evidence>
<protein>
    <recommendedName>
        <fullName evidence="17">Nucleoporin NDC1</fullName>
    </recommendedName>
</protein>
<proteinExistence type="inferred from homology"/>
<comment type="subcellular location">
    <subcellularLocation>
        <location evidence="1">Nucleus membrane</location>
        <topology evidence="1">Multi-pass membrane protein</topology>
    </subcellularLocation>
    <subcellularLocation>
        <location evidence="2">Nucleus</location>
        <location evidence="2">Nuclear pore complex</location>
    </subcellularLocation>
</comment>
<feature type="compositionally biased region" description="Low complexity" evidence="13">
    <location>
        <begin position="11"/>
        <end position="20"/>
    </location>
</feature>
<evidence type="ECO:0000256" key="9">
    <source>
        <dbReference type="ARBA" id="ARBA00023010"/>
    </source>
</evidence>
<keyword evidence="10" id="KW-0906">Nuclear pore complex</keyword>
<feature type="transmembrane region" description="Helical" evidence="14">
    <location>
        <begin position="198"/>
        <end position="225"/>
    </location>
</feature>
<feature type="transmembrane region" description="Helical" evidence="14">
    <location>
        <begin position="157"/>
        <end position="177"/>
    </location>
</feature>
<keyword evidence="8 14" id="KW-1133">Transmembrane helix</keyword>
<evidence type="ECO:0000256" key="10">
    <source>
        <dbReference type="ARBA" id="ARBA00023132"/>
    </source>
</evidence>
<dbReference type="STRING" id="1088818.A0A2I0A9D6"/>
<evidence type="ECO:0000256" key="7">
    <source>
        <dbReference type="ARBA" id="ARBA00022927"/>
    </source>
</evidence>
<dbReference type="Pfam" id="PF09531">
    <property type="entry name" value="Ndc1_Nup"/>
    <property type="match status" value="2"/>
</dbReference>
<feature type="compositionally biased region" description="Polar residues" evidence="13">
    <location>
        <begin position="1"/>
        <end position="10"/>
    </location>
</feature>
<dbReference type="Proteomes" id="UP000236161">
    <property type="component" value="Unassembled WGS sequence"/>
</dbReference>
<accession>A0A2I0A9D6</accession>
<dbReference type="GO" id="GO:0006999">
    <property type="term" value="P:nuclear pore organization"/>
    <property type="evidence" value="ECO:0007669"/>
    <property type="project" value="TreeGrafter"/>
</dbReference>
<evidence type="ECO:0000256" key="11">
    <source>
        <dbReference type="ARBA" id="ARBA00023136"/>
    </source>
</evidence>
<evidence type="ECO:0000256" key="13">
    <source>
        <dbReference type="SAM" id="MobiDB-lite"/>
    </source>
</evidence>
<evidence type="ECO:0000256" key="1">
    <source>
        <dbReference type="ARBA" id="ARBA00004232"/>
    </source>
</evidence>
<organism evidence="15 16">
    <name type="scientific">Apostasia shenzhenica</name>
    <dbReference type="NCBI Taxonomy" id="1088818"/>
    <lineage>
        <taxon>Eukaryota</taxon>
        <taxon>Viridiplantae</taxon>
        <taxon>Streptophyta</taxon>
        <taxon>Embryophyta</taxon>
        <taxon>Tracheophyta</taxon>
        <taxon>Spermatophyta</taxon>
        <taxon>Magnoliopsida</taxon>
        <taxon>Liliopsida</taxon>
        <taxon>Asparagales</taxon>
        <taxon>Orchidaceae</taxon>
        <taxon>Apostasioideae</taxon>
        <taxon>Apostasia</taxon>
    </lineage>
</organism>
<keyword evidence="5 14" id="KW-0812">Transmembrane</keyword>
<evidence type="ECO:0000256" key="14">
    <source>
        <dbReference type="SAM" id="Phobius"/>
    </source>
</evidence>
<evidence type="ECO:0000256" key="2">
    <source>
        <dbReference type="ARBA" id="ARBA00004567"/>
    </source>
</evidence>
<evidence type="ECO:0000313" key="15">
    <source>
        <dbReference type="EMBL" id="PKA52135.1"/>
    </source>
</evidence>
<feature type="region of interest" description="Disordered" evidence="13">
    <location>
        <begin position="1"/>
        <end position="20"/>
    </location>
</feature>
<dbReference type="PANTHER" id="PTHR13269:SF6">
    <property type="entry name" value="NUCLEOPORIN NDC1"/>
    <property type="match status" value="1"/>
</dbReference>
<dbReference type="GO" id="GO:0070762">
    <property type="term" value="C:nuclear pore transmembrane ring"/>
    <property type="evidence" value="ECO:0007669"/>
    <property type="project" value="TreeGrafter"/>
</dbReference>
<feature type="transmembrane region" description="Helical" evidence="14">
    <location>
        <begin position="61"/>
        <end position="83"/>
    </location>
</feature>
<feature type="transmembrane region" description="Helical" evidence="14">
    <location>
        <begin position="128"/>
        <end position="151"/>
    </location>
</feature>
<dbReference type="AlphaFoldDB" id="A0A2I0A9D6"/>
<dbReference type="OrthoDB" id="67850at2759"/>
<evidence type="ECO:0000256" key="3">
    <source>
        <dbReference type="ARBA" id="ARBA00005760"/>
    </source>
</evidence>
<reference evidence="15 16" key="1">
    <citation type="journal article" date="2017" name="Nature">
        <title>The Apostasia genome and the evolution of orchids.</title>
        <authorList>
            <person name="Zhang G.Q."/>
            <person name="Liu K.W."/>
            <person name="Li Z."/>
            <person name="Lohaus R."/>
            <person name="Hsiao Y.Y."/>
            <person name="Niu S.C."/>
            <person name="Wang J.Y."/>
            <person name="Lin Y.C."/>
            <person name="Xu Q."/>
            <person name="Chen L.J."/>
            <person name="Yoshida K."/>
            <person name="Fujiwara S."/>
            <person name="Wang Z.W."/>
            <person name="Zhang Y.Q."/>
            <person name="Mitsuda N."/>
            <person name="Wang M."/>
            <person name="Liu G.H."/>
            <person name="Pecoraro L."/>
            <person name="Huang H.X."/>
            <person name="Xiao X.J."/>
            <person name="Lin M."/>
            <person name="Wu X.Y."/>
            <person name="Wu W.L."/>
            <person name="Chen Y.Y."/>
            <person name="Chang S.B."/>
            <person name="Sakamoto S."/>
            <person name="Ohme-Takagi M."/>
            <person name="Yagi M."/>
            <person name="Zeng S.J."/>
            <person name="Shen C.Y."/>
            <person name="Yeh C.M."/>
            <person name="Luo Y.B."/>
            <person name="Tsai W.C."/>
            <person name="Van de Peer Y."/>
            <person name="Liu Z.J."/>
        </authorList>
    </citation>
    <scope>NUCLEOTIDE SEQUENCE [LARGE SCALE GENOMIC DNA]</scope>
    <source>
        <strain evidence="16">cv. Shenzhen</strain>
        <tissue evidence="15">Stem</tissue>
    </source>
</reference>
<dbReference type="GO" id="GO:0031965">
    <property type="term" value="C:nuclear membrane"/>
    <property type="evidence" value="ECO:0007669"/>
    <property type="project" value="UniProtKB-SubCell"/>
</dbReference>
<keyword evidence="16" id="KW-1185">Reference proteome</keyword>
<dbReference type="GO" id="GO:0051028">
    <property type="term" value="P:mRNA transport"/>
    <property type="evidence" value="ECO:0007669"/>
    <property type="project" value="UniProtKB-KW"/>
</dbReference>
<evidence type="ECO:0000256" key="4">
    <source>
        <dbReference type="ARBA" id="ARBA00022448"/>
    </source>
</evidence>
<keyword evidence="12" id="KW-0539">Nucleus</keyword>
<keyword evidence="6" id="KW-0509">mRNA transport</keyword>
<dbReference type="EMBL" id="KZ452009">
    <property type="protein sequence ID" value="PKA52135.1"/>
    <property type="molecule type" value="Genomic_DNA"/>
</dbReference>
<dbReference type="PANTHER" id="PTHR13269">
    <property type="entry name" value="NUCLEOPORIN NDC1"/>
    <property type="match status" value="1"/>
</dbReference>
<keyword evidence="4" id="KW-0813">Transport</keyword>
<dbReference type="InterPro" id="IPR019049">
    <property type="entry name" value="Nucleoporin_prot_Ndc1/Nup"/>
</dbReference>
<keyword evidence="11 14" id="KW-0472">Membrane</keyword>
<keyword evidence="9" id="KW-0811">Translocation</keyword>
<feature type="transmembrane region" description="Helical" evidence="14">
    <location>
        <begin position="30"/>
        <end position="55"/>
    </location>
</feature>
<evidence type="ECO:0000256" key="8">
    <source>
        <dbReference type="ARBA" id="ARBA00022989"/>
    </source>
</evidence>
<keyword evidence="7" id="KW-0653">Protein transport</keyword>